<keyword evidence="3" id="KW-1185">Reference proteome</keyword>
<evidence type="ECO:0000313" key="2">
    <source>
        <dbReference type="EMBL" id="KAL0924549.1"/>
    </source>
</evidence>
<evidence type="ECO:0000259" key="1">
    <source>
        <dbReference type="Pfam" id="PF02713"/>
    </source>
</evidence>
<sequence>MIAFLISLPYSSSQSILSSSLFQFITPFAFRFIVVRIWADKRCTEAVRSKFETAARFQMALANDMKMKQSLDAHVCERQGWLATPSSLQELLMKIPHRLHNCLQSGLKKNKHKLDTTNFLAIGEKDSCKTWEVDLERQMQAWKENSYWVEHPPELKVSVPEGSLCNLNVKCNVGLPPDAIFNIVIDPENKRVFKNIKKVISRRVLVDEGPRQVVEVEQAVIWRFLWWSGTMSIQVLVDQNRMNHTIKFKQNKSGFMKRFEGTWKVEPLFLDKELCSPCEPKSWLEYETCSGGKGRVGSIVSLDQLIQPALVPPPPISWYLRGVTERTTEMLIYDLFAEARRLRGAAAAAAMNSTPRQRLEAAYDQQIEFAENRSTEIKERWRRQRLAAEADKIIGFAVNGSTDIKERWRHRRSKRRQSSYKALFADAY</sequence>
<dbReference type="AlphaFoldDB" id="A0ABD0VHC7"/>
<reference evidence="2 3" key="1">
    <citation type="journal article" date="2024" name="Plant Biotechnol. J.">
        <title>Dendrobium thyrsiflorum genome and its molecular insights into genes involved in important horticultural traits.</title>
        <authorList>
            <person name="Chen B."/>
            <person name="Wang J.Y."/>
            <person name="Zheng P.J."/>
            <person name="Li K.L."/>
            <person name="Liang Y.M."/>
            <person name="Chen X.F."/>
            <person name="Zhang C."/>
            <person name="Zhao X."/>
            <person name="He X."/>
            <person name="Zhang G.Q."/>
            <person name="Liu Z.J."/>
            <person name="Xu Q."/>
        </authorList>
    </citation>
    <scope>NUCLEOTIDE SEQUENCE [LARGE SCALE GENOMIC DNA]</scope>
    <source>
        <strain evidence="2">GZMU011</strain>
    </source>
</reference>
<evidence type="ECO:0000313" key="3">
    <source>
        <dbReference type="Proteomes" id="UP001552299"/>
    </source>
</evidence>
<dbReference type="InterPro" id="IPR023393">
    <property type="entry name" value="START-like_dom_sf"/>
</dbReference>
<dbReference type="PANTHER" id="PTHR31385:SF1">
    <property type="entry name" value="PUTATIVE (DUF220)-RELATED"/>
    <property type="match status" value="1"/>
</dbReference>
<dbReference type="Gene3D" id="3.30.530.20">
    <property type="match status" value="1"/>
</dbReference>
<proteinExistence type="predicted"/>
<comment type="caution">
    <text evidence="2">The sequence shown here is derived from an EMBL/GenBank/DDBJ whole genome shotgun (WGS) entry which is preliminary data.</text>
</comment>
<protein>
    <recommendedName>
        <fullName evidence="1">DUF220 domain-containing protein</fullName>
    </recommendedName>
</protein>
<dbReference type="PANTHER" id="PTHR31385">
    <property type="entry name" value="PUTATIVE (DUF220)-RELATED"/>
    <property type="match status" value="1"/>
</dbReference>
<accession>A0ABD0VHC7</accession>
<gene>
    <name evidence="2" type="ORF">M5K25_005387</name>
</gene>
<dbReference type="Proteomes" id="UP001552299">
    <property type="component" value="Unassembled WGS sequence"/>
</dbReference>
<dbReference type="SUPFAM" id="SSF55961">
    <property type="entry name" value="Bet v1-like"/>
    <property type="match status" value="1"/>
</dbReference>
<name>A0ABD0VHC7_DENTH</name>
<feature type="domain" description="DUF220" evidence="1">
    <location>
        <begin position="228"/>
        <end position="298"/>
    </location>
</feature>
<dbReference type="InterPro" id="IPR003863">
    <property type="entry name" value="DUF220"/>
</dbReference>
<dbReference type="Pfam" id="PF02713">
    <property type="entry name" value="DUF220"/>
    <property type="match status" value="1"/>
</dbReference>
<dbReference type="EMBL" id="JANQDX010000005">
    <property type="protein sequence ID" value="KAL0924549.1"/>
    <property type="molecule type" value="Genomic_DNA"/>
</dbReference>
<organism evidence="2 3">
    <name type="scientific">Dendrobium thyrsiflorum</name>
    <name type="common">Pinecone-like raceme dendrobium</name>
    <name type="synonym">Orchid</name>
    <dbReference type="NCBI Taxonomy" id="117978"/>
    <lineage>
        <taxon>Eukaryota</taxon>
        <taxon>Viridiplantae</taxon>
        <taxon>Streptophyta</taxon>
        <taxon>Embryophyta</taxon>
        <taxon>Tracheophyta</taxon>
        <taxon>Spermatophyta</taxon>
        <taxon>Magnoliopsida</taxon>
        <taxon>Liliopsida</taxon>
        <taxon>Asparagales</taxon>
        <taxon>Orchidaceae</taxon>
        <taxon>Epidendroideae</taxon>
        <taxon>Malaxideae</taxon>
        <taxon>Dendrobiinae</taxon>
        <taxon>Dendrobium</taxon>
    </lineage>
</organism>